<comment type="caution">
    <text evidence="13">The sequence shown here is derived from an EMBL/GenBank/DDBJ whole genome shotgun (WGS) entry which is preliminary data.</text>
</comment>
<evidence type="ECO:0000256" key="4">
    <source>
        <dbReference type="ARBA" id="ARBA00022490"/>
    </source>
</evidence>
<dbReference type="InterPro" id="IPR037893">
    <property type="entry name" value="CS_CacyBP"/>
</dbReference>
<feature type="domain" description="SGS" evidence="11">
    <location>
        <begin position="146"/>
        <end position="220"/>
    </location>
</feature>
<dbReference type="InterPro" id="IPR007699">
    <property type="entry name" value="SGS_dom"/>
</dbReference>
<dbReference type="SUPFAM" id="SSF140106">
    <property type="entry name" value="Calcyclin-binding protein-like"/>
    <property type="match status" value="1"/>
</dbReference>
<comment type="function">
    <text evidence="9">May be involved in calcium-dependent ubiquitination and subsequent proteasomal degradation of target proteins. Probably serves as a molecular bridge in ubiquitin E3 complexes. Participates in the ubiquitin-mediated degradation of beta-catenin (CTNNB1).</text>
</comment>
<keyword evidence="8" id="KW-0539">Nucleus</keyword>
<gene>
    <name evidence="13" type="ORF">V9T40_001138</name>
</gene>
<keyword evidence="14" id="KW-1185">Reference proteome</keyword>
<evidence type="ECO:0000256" key="9">
    <source>
        <dbReference type="ARBA" id="ARBA00025145"/>
    </source>
</evidence>
<dbReference type="GO" id="GO:0005634">
    <property type="term" value="C:nucleus"/>
    <property type="evidence" value="ECO:0007669"/>
    <property type="project" value="UniProtKB-SubCell"/>
</dbReference>
<dbReference type="SUPFAM" id="SSF49764">
    <property type="entry name" value="HSP20-like chaperones"/>
    <property type="match status" value="1"/>
</dbReference>
<keyword evidence="5" id="KW-0597">Phosphoprotein</keyword>
<name>A0AAN9TED4_9HEMI</name>
<dbReference type="InterPro" id="IPR007052">
    <property type="entry name" value="CS_dom"/>
</dbReference>
<dbReference type="GO" id="GO:0005737">
    <property type="term" value="C:cytoplasm"/>
    <property type="evidence" value="ECO:0007669"/>
    <property type="project" value="UniProtKB-SubCell"/>
</dbReference>
<proteinExistence type="predicted"/>
<reference evidence="13 14" key="1">
    <citation type="submission" date="2024-03" db="EMBL/GenBank/DDBJ databases">
        <title>Adaptation during the transition from Ophiocordyceps entomopathogen to insect associate is accompanied by gene loss and intensified selection.</title>
        <authorList>
            <person name="Ward C.M."/>
            <person name="Onetto C.A."/>
            <person name="Borneman A.R."/>
        </authorList>
    </citation>
    <scope>NUCLEOTIDE SEQUENCE [LARGE SCALE GENOMIC DNA]</scope>
    <source>
        <strain evidence="13">AWRI1</strain>
        <tissue evidence="13">Single Adult Female</tissue>
    </source>
</reference>
<evidence type="ECO:0000259" key="11">
    <source>
        <dbReference type="PROSITE" id="PS51048"/>
    </source>
</evidence>
<evidence type="ECO:0000256" key="5">
    <source>
        <dbReference type="ARBA" id="ARBA00022553"/>
    </source>
</evidence>
<evidence type="ECO:0000256" key="1">
    <source>
        <dbReference type="ARBA" id="ARBA00004123"/>
    </source>
</evidence>
<dbReference type="GO" id="GO:0007507">
    <property type="term" value="P:heart development"/>
    <property type="evidence" value="ECO:0007669"/>
    <property type="project" value="TreeGrafter"/>
</dbReference>
<accession>A0AAN9TED4</accession>
<evidence type="ECO:0000313" key="14">
    <source>
        <dbReference type="Proteomes" id="UP001367676"/>
    </source>
</evidence>
<dbReference type="PANTHER" id="PTHR13164:SF3">
    <property type="entry name" value="CALCYCLIN-BINDING PROTEIN"/>
    <property type="match status" value="1"/>
</dbReference>
<dbReference type="PANTHER" id="PTHR13164">
    <property type="entry name" value="CALICYLIN BINDING PROTEIN"/>
    <property type="match status" value="1"/>
</dbReference>
<keyword evidence="4" id="KW-0963">Cytoplasm</keyword>
<evidence type="ECO:0000259" key="12">
    <source>
        <dbReference type="PROSITE" id="PS51203"/>
    </source>
</evidence>
<dbReference type="InterPro" id="IPR037201">
    <property type="entry name" value="CacyBP_N"/>
</dbReference>
<dbReference type="FunFam" id="2.60.40.790:FF:000040">
    <property type="entry name" value="Calcyclin binding protein"/>
    <property type="match status" value="1"/>
</dbReference>
<dbReference type="GO" id="GO:0031625">
    <property type="term" value="F:ubiquitin protein ligase binding"/>
    <property type="evidence" value="ECO:0007669"/>
    <property type="project" value="InterPro"/>
</dbReference>
<evidence type="ECO:0000256" key="2">
    <source>
        <dbReference type="ARBA" id="ARBA00004496"/>
    </source>
</evidence>
<evidence type="ECO:0000256" key="10">
    <source>
        <dbReference type="SAM" id="MobiDB-lite"/>
    </source>
</evidence>
<organism evidence="13 14">
    <name type="scientific">Parthenolecanium corni</name>
    <dbReference type="NCBI Taxonomy" id="536013"/>
    <lineage>
        <taxon>Eukaryota</taxon>
        <taxon>Metazoa</taxon>
        <taxon>Ecdysozoa</taxon>
        <taxon>Arthropoda</taxon>
        <taxon>Hexapoda</taxon>
        <taxon>Insecta</taxon>
        <taxon>Pterygota</taxon>
        <taxon>Neoptera</taxon>
        <taxon>Paraneoptera</taxon>
        <taxon>Hemiptera</taxon>
        <taxon>Sternorrhyncha</taxon>
        <taxon>Coccoidea</taxon>
        <taxon>Coccidae</taxon>
        <taxon>Parthenolecanium</taxon>
    </lineage>
</organism>
<comment type="subcellular location">
    <subcellularLocation>
        <location evidence="2">Cytoplasm</location>
    </subcellularLocation>
    <subcellularLocation>
        <location evidence="1">Nucleus</location>
    </subcellularLocation>
</comment>
<dbReference type="Gene3D" id="2.60.40.790">
    <property type="match status" value="1"/>
</dbReference>
<dbReference type="PROSITE" id="PS51048">
    <property type="entry name" value="SGS"/>
    <property type="match status" value="1"/>
</dbReference>
<feature type="domain" description="CS" evidence="12">
    <location>
        <begin position="68"/>
        <end position="161"/>
    </location>
</feature>
<dbReference type="Pfam" id="PF04969">
    <property type="entry name" value="CS"/>
    <property type="match status" value="1"/>
</dbReference>
<evidence type="ECO:0000256" key="3">
    <source>
        <dbReference type="ARBA" id="ARBA00015702"/>
    </source>
</evidence>
<evidence type="ECO:0000256" key="7">
    <source>
        <dbReference type="ARBA" id="ARBA00022990"/>
    </source>
</evidence>
<evidence type="ECO:0000256" key="6">
    <source>
        <dbReference type="ARBA" id="ARBA00022786"/>
    </source>
</evidence>
<dbReference type="PROSITE" id="PS51203">
    <property type="entry name" value="CS"/>
    <property type="match status" value="1"/>
</dbReference>
<keyword evidence="7" id="KW-0007">Acetylation</keyword>
<dbReference type="AlphaFoldDB" id="A0AAN9TED4"/>
<keyword evidence="6" id="KW-0833">Ubl conjugation pathway</keyword>
<dbReference type="InterPro" id="IPR052289">
    <property type="entry name" value="Calcyclin-binding_UBL-bridge"/>
</dbReference>
<dbReference type="Pfam" id="PF09032">
    <property type="entry name" value="Siah-Interact_N"/>
    <property type="match status" value="1"/>
</dbReference>
<sequence length="220" mass="24981">MSTKLETLRADVAELYRLSELTDRKRIKDVLSIEAKKLETEISQLQSFDAEIKSKPTSSGPVKRCFDVRLTSYGWDQTDSTVKIFITLPKVETLPPENIICKFTTSAFDLTVKELENKNYVLSIKNLYSPISTEKCSWKVKAGMITLSLAKNSNSTWPDLTKTDKQSKKTPQLDDDADPAAGLMSLMRQMYEDGDDEMKRTIAKAWAEGREKNSNMNMNF</sequence>
<dbReference type="GO" id="GO:0015631">
    <property type="term" value="F:tubulin binding"/>
    <property type="evidence" value="ECO:0007669"/>
    <property type="project" value="InterPro"/>
</dbReference>
<dbReference type="GO" id="GO:0044548">
    <property type="term" value="F:S100 protein binding"/>
    <property type="evidence" value="ECO:0007669"/>
    <property type="project" value="InterPro"/>
</dbReference>
<dbReference type="CDD" id="cd06468">
    <property type="entry name" value="p23_CacyBP"/>
    <property type="match status" value="1"/>
</dbReference>
<dbReference type="InterPro" id="IPR008978">
    <property type="entry name" value="HSP20-like_chaperone"/>
</dbReference>
<dbReference type="InterPro" id="IPR015120">
    <property type="entry name" value="Siah-Interact_N"/>
</dbReference>
<evidence type="ECO:0000256" key="8">
    <source>
        <dbReference type="ARBA" id="ARBA00023242"/>
    </source>
</evidence>
<dbReference type="Gene3D" id="4.10.860.10">
    <property type="entry name" value="UVR domain"/>
    <property type="match status" value="1"/>
</dbReference>
<dbReference type="EMBL" id="JBBCAQ010000034">
    <property type="protein sequence ID" value="KAK7580509.1"/>
    <property type="molecule type" value="Genomic_DNA"/>
</dbReference>
<evidence type="ECO:0000313" key="13">
    <source>
        <dbReference type="EMBL" id="KAK7580509.1"/>
    </source>
</evidence>
<dbReference type="Proteomes" id="UP001367676">
    <property type="component" value="Unassembled WGS sequence"/>
</dbReference>
<feature type="region of interest" description="Disordered" evidence="10">
    <location>
        <begin position="156"/>
        <end position="179"/>
    </location>
</feature>
<protein>
    <recommendedName>
        <fullName evidence="3">Calcyclin-binding protein</fullName>
    </recommendedName>
</protein>